<accession>A0A8K0CQW9</accession>
<organism evidence="1 2">
    <name type="scientific">Ignelater luminosus</name>
    <name type="common">Cucubano</name>
    <name type="synonym">Pyrophorus luminosus</name>
    <dbReference type="NCBI Taxonomy" id="2038154"/>
    <lineage>
        <taxon>Eukaryota</taxon>
        <taxon>Metazoa</taxon>
        <taxon>Ecdysozoa</taxon>
        <taxon>Arthropoda</taxon>
        <taxon>Hexapoda</taxon>
        <taxon>Insecta</taxon>
        <taxon>Pterygota</taxon>
        <taxon>Neoptera</taxon>
        <taxon>Endopterygota</taxon>
        <taxon>Coleoptera</taxon>
        <taxon>Polyphaga</taxon>
        <taxon>Elateriformia</taxon>
        <taxon>Elateroidea</taxon>
        <taxon>Elateridae</taxon>
        <taxon>Agrypninae</taxon>
        <taxon>Pyrophorini</taxon>
        <taxon>Ignelater</taxon>
    </lineage>
</organism>
<gene>
    <name evidence="1" type="ORF">ILUMI_18103</name>
</gene>
<dbReference type="EMBL" id="VTPC01080157">
    <property type="protein sequence ID" value="KAF2888070.1"/>
    <property type="molecule type" value="Genomic_DNA"/>
</dbReference>
<dbReference type="AlphaFoldDB" id="A0A8K0CQW9"/>
<name>A0A8K0CQW9_IGNLU</name>
<dbReference type="Proteomes" id="UP000801492">
    <property type="component" value="Unassembled WGS sequence"/>
</dbReference>
<feature type="non-terminal residue" evidence="1">
    <location>
        <position position="1"/>
    </location>
</feature>
<reference evidence="1" key="1">
    <citation type="submission" date="2019-08" db="EMBL/GenBank/DDBJ databases">
        <title>The genome of the North American firefly Photinus pyralis.</title>
        <authorList>
            <consortium name="Photinus pyralis genome working group"/>
            <person name="Fallon T.R."/>
            <person name="Sander Lower S.E."/>
            <person name="Weng J.-K."/>
        </authorList>
    </citation>
    <scope>NUCLEOTIDE SEQUENCE</scope>
    <source>
        <strain evidence="1">TRF0915ILg1</strain>
        <tissue evidence="1">Whole body</tissue>
    </source>
</reference>
<evidence type="ECO:0000313" key="2">
    <source>
        <dbReference type="Proteomes" id="UP000801492"/>
    </source>
</evidence>
<evidence type="ECO:0000313" key="1">
    <source>
        <dbReference type="EMBL" id="KAF2888070.1"/>
    </source>
</evidence>
<protein>
    <submittedName>
        <fullName evidence="1">Uncharacterized protein</fullName>
    </submittedName>
</protein>
<sequence>FYQDDYGIKLEVLHIVSYNHSYGHDVKAGLVWYNRTTRAANASGYLTKDLGTDITVINYKFLSNEFRPTGISATVNLCKEAIVDRFGVAKSLRDRVDFPLRCPVKKGFLKLSYGTVDYSKLPPHFQNGRYRNHVKFHDGPNFLGEFYLDVEIIEKIKKWELPRILN</sequence>
<comment type="caution">
    <text evidence="1">The sequence shown here is derived from an EMBL/GenBank/DDBJ whole genome shotgun (WGS) entry which is preliminary data.</text>
</comment>
<keyword evidence="2" id="KW-1185">Reference proteome</keyword>
<proteinExistence type="predicted"/>